<dbReference type="EMBL" id="AEYP01029710">
    <property type="status" value="NOT_ANNOTATED_CDS"/>
    <property type="molecule type" value="Genomic_DNA"/>
</dbReference>
<name>M3XTL1_MUSPF</name>
<feature type="compositionally biased region" description="Basic and acidic residues" evidence="1">
    <location>
        <begin position="60"/>
        <end position="70"/>
    </location>
</feature>
<dbReference type="EMBL" id="AEYP01029712">
    <property type="status" value="NOT_ANNOTATED_CDS"/>
    <property type="molecule type" value="Genomic_DNA"/>
</dbReference>
<sequence>MSSGPGKTLWEGALQRALGLLSGPLPSPRTTGTGSQTPHLHRGQPPASQTEGPLLGRGLEGLEEKEEKQQKQNPWESRSEGPRKPPRNARKGRVPSATN</sequence>
<dbReference type="EMBL" id="AEYP01029709">
    <property type="status" value="NOT_ANNOTATED_CDS"/>
    <property type="molecule type" value="Genomic_DNA"/>
</dbReference>
<reference evidence="2" key="1">
    <citation type="submission" date="2024-06" db="UniProtKB">
        <authorList>
            <consortium name="Ensembl"/>
        </authorList>
    </citation>
    <scope>IDENTIFICATION</scope>
</reference>
<dbReference type="Ensembl" id="ENSMPUT00000002460.1">
    <property type="protein sequence ID" value="ENSMPUP00000002411.1"/>
    <property type="gene ID" value="ENSMPUG00000002437.1"/>
</dbReference>
<organism evidence="2">
    <name type="scientific">Mustela putorius furo</name>
    <name type="common">European domestic ferret</name>
    <name type="synonym">Mustela furo</name>
    <dbReference type="NCBI Taxonomy" id="9669"/>
    <lineage>
        <taxon>Eukaryota</taxon>
        <taxon>Metazoa</taxon>
        <taxon>Chordata</taxon>
        <taxon>Craniata</taxon>
        <taxon>Vertebrata</taxon>
        <taxon>Euteleostomi</taxon>
        <taxon>Mammalia</taxon>
        <taxon>Eutheria</taxon>
        <taxon>Laurasiatheria</taxon>
        <taxon>Carnivora</taxon>
        <taxon>Caniformia</taxon>
        <taxon>Musteloidea</taxon>
        <taxon>Mustelidae</taxon>
        <taxon>Mustelinae</taxon>
        <taxon>Mustela</taxon>
    </lineage>
</organism>
<feature type="compositionally biased region" description="Polar residues" evidence="1">
    <location>
        <begin position="29"/>
        <end position="38"/>
    </location>
</feature>
<proteinExistence type="predicted"/>
<dbReference type="EMBL" id="AEYP01029713">
    <property type="status" value="NOT_ANNOTATED_CDS"/>
    <property type="molecule type" value="Genomic_DNA"/>
</dbReference>
<dbReference type="HOGENOM" id="CLU_2319590_0_0_1"/>
<accession>M3XTL1</accession>
<dbReference type="EMBL" id="AEYP01029711">
    <property type="status" value="NOT_ANNOTATED_CDS"/>
    <property type="molecule type" value="Genomic_DNA"/>
</dbReference>
<feature type="region of interest" description="Disordered" evidence="1">
    <location>
        <begin position="1"/>
        <end position="99"/>
    </location>
</feature>
<dbReference type="AlphaFoldDB" id="M3XTL1"/>
<feature type="compositionally biased region" description="Basic residues" evidence="1">
    <location>
        <begin position="84"/>
        <end position="93"/>
    </location>
</feature>
<protein>
    <submittedName>
        <fullName evidence="2">Uncharacterized protein</fullName>
    </submittedName>
</protein>
<dbReference type="InParanoid" id="M3XTL1"/>
<evidence type="ECO:0000256" key="1">
    <source>
        <dbReference type="SAM" id="MobiDB-lite"/>
    </source>
</evidence>
<evidence type="ECO:0000313" key="2">
    <source>
        <dbReference type="Ensembl" id="ENSMPUP00000002411.1"/>
    </source>
</evidence>